<evidence type="ECO:0000313" key="2">
    <source>
        <dbReference type="EMBL" id="MDP5228473.1"/>
    </source>
</evidence>
<comment type="caution">
    <text evidence="2">The sequence shown here is derived from an EMBL/GenBank/DDBJ whole genome shotgun (WGS) entry which is preliminary data.</text>
</comment>
<dbReference type="NCBIfam" id="TIGR02165">
    <property type="entry name" value="cas5_6_GSU0054"/>
    <property type="match status" value="1"/>
</dbReference>
<feature type="region of interest" description="Disordered" evidence="1">
    <location>
        <begin position="416"/>
        <end position="440"/>
    </location>
</feature>
<dbReference type="Proteomes" id="UP001232725">
    <property type="component" value="Unassembled WGS sequence"/>
</dbReference>
<dbReference type="EMBL" id="JAVALS010000015">
    <property type="protein sequence ID" value="MDP5228473.1"/>
    <property type="molecule type" value="Genomic_DNA"/>
</dbReference>
<evidence type="ECO:0000256" key="1">
    <source>
        <dbReference type="SAM" id="MobiDB-lite"/>
    </source>
</evidence>
<evidence type="ECO:0000313" key="3">
    <source>
        <dbReference type="Proteomes" id="UP001232725"/>
    </source>
</evidence>
<gene>
    <name evidence="2" type="primary">csb2</name>
    <name evidence="2" type="ORF">Q9R02_15020</name>
</gene>
<accession>A0ABT9ISA1</accession>
<keyword evidence="3" id="KW-1185">Reference proteome</keyword>
<proteinExistence type="predicted"/>
<name>A0ABT9ISA1_9MICC</name>
<sequence length="440" mass="48267">MDRRPDAAAAPPSSFQIHVDFLHRKYDAARAEGGDAEWPPHPYRLFGALRSAAAALRIIHGAEAEARALAVLRKFERCPAPVVWAPAAELQRHATFVPVIPDGRSAKNAPIDVGKHDNRTKANAYPDISTSRGKKFLQAAIPLAPTVVFDIPRGELDAGDFEVLDELLMEIPYLGRSTSPALLRRTETWTPAPGLREYRPGAGHLVLHSWRPGTLDGLEQKWVALTQVRPMGGRVGGQAVNYLQSENWEKLRWMAFEPRDAMPYRALRGAKQDMQGLRRSLPDSAVPILLANVGNKYANGRLGLAVHVPDEPALLVEVGQALLSRGWQPAGSGRWLSLSHWTRLAQIFATATPVWDTEQDAGTFRGKIERQLAGWGEIEELAVSRHPMLAGGESLRVRDAWHVAVKFSAALSESRSPRTLQDGHGLLLPLGPSHSGGERS</sequence>
<protein>
    <submittedName>
        <fullName evidence="2">Type I-U CRISPR-associated protein Csb2</fullName>
    </submittedName>
</protein>
<dbReference type="RefSeq" id="WP_305997519.1">
    <property type="nucleotide sequence ID" value="NZ_JAVALS010000015.1"/>
</dbReference>
<dbReference type="InterPro" id="IPR019089">
    <property type="entry name" value="Cas_GSU0054"/>
</dbReference>
<dbReference type="Pfam" id="PF09609">
    <property type="entry name" value="Cas_GSU0054"/>
    <property type="match status" value="1"/>
</dbReference>
<organism evidence="2 3">
    <name type="scientific">Arthrobacter horti</name>
    <dbReference type="NCBI Taxonomy" id="3068273"/>
    <lineage>
        <taxon>Bacteria</taxon>
        <taxon>Bacillati</taxon>
        <taxon>Actinomycetota</taxon>
        <taxon>Actinomycetes</taxon>
        <taxon>Micrococcales</taxon>
        <taxon>Micrococcaceae</taxon>
        <taxon>Arthrobacter</taxon>
    </lineage>
</organism>
<feature type="compositionally biased region" description="Low complexity" evidence="1">
    <location>
        <begin position="423"/>
        <end position="440"/>
    </location>
</feature>
<reference evidence="2 3" key="1">
    <citation type="submission" date="2023-08" db="EMBL/GenBank/DDBJ databases">
        <title>Arthrobacter horti sp. nov., isolated from forest soil.</title>
        <authorList>
            <person name="Park M."/>
        </authorList>
    </citation>
    <scope>NUCLEOTIDE SEQUENCE [LARGE SCALE GENOMIC DNA]</scope>
    <source>
        <strain evidence="2 3">YJM1</strain>
    </source>
</reference>